<evidence type="ECO:0000256" key="1">
    <source>
        <dbReference type="ARBA" id="ARBA00022737"/>
    </source>
</evidence>
<sequence>MVSMGSTDHRSAEEQQKRNDDYHNTDKVKHPFSGLRQKLKDTHLYDIKVEATHLKHKVGKVQNLFNANHRHDEEHEKETDEQRARIASEHRFQSFAPERDGNDIKWYVDGRDYFHAVSVALEQAKEVIYIEDWWLSPELYLRRPPSKNHDWRLDRCLKRAAERGVEIYIVVYKEVTQALTCNSAHTKRALQALCPEGSPGHGKIHIMRHPDHNFFEGGADMTFYWAHHEKFIVIDYNMAFIGGLDLCFGRWDSRQHPLADVHPAGADREVWPGQDWNNNRIADFNSVEDWKNNPVNKADFGRMPWHDVAMALVGPCVYDIAEHFVLRWNFVKRDKYKREEKYPWLELEGRLGDDEALVGVQRPKHPVGGYIQHPVSGLHGKTGRPEESNRQGSIHAQLVRSSADWSSGILTEHSIQNAYCEIIRNAQHFVYIENQFFITATGDQQAPIHNQIGRAIVDAVVRAANERRKFRVMIVIPGVPGFAGDLREDAAAGTRAIMDYQYKSINRGEHSIFGQISKAGFDPHQYVFVFNLRSYDRLNKTPALKKQEEASGVQYEEVMRANAEELMAGGNKAVQKDTTESDEDTKEEQISEEERKELADKKRRFEEKRADVGLAGDKEPNSVDSIAKNAMLGERKVSEEPWDDGDMEQETENFVQEELYIHAKLLIVDDRIAICGSSNINDRSQLGYHDSELSIVMQDTNLLPSKMDGQDYEAGHHAATLRRFLWREHLGLLPAQTLDAKDDPNAQPPGIKNSWHEGDEWDAFVTDPMSDELWEMWTGRATTNTKMFRWLFHADPDDNIKTFENYQNFLPRGDRKTGHLFNEFTPAEHVRKGLDNIKGHLVWMPLDFLRDAQMAERGLQVNTMTESIYT</sequence>
<dbReference type="EC" id="3.1.4.4" evidence="5"/>
<dbReference type="SMART" id="SM00155">
    <property type="entry name" value="PLDc"/>
    <property type="match status" value="2"/>
</dbReference>
<evidence type="ECO:0000313" key="8">
    <source>
        <dbReference type="EMBL" id="TKX20442.1"/>
    </source>
</evidence>
<name>A0A4V6DTG1_9PEZI</name>
<feature type="compositionally biased region" description="Basic and acidic residues" evidence="6">
    <location>
        <begin position="7"/>
        <end position="29"/>
    </location>
</feature>
<protein>
    <recommendedName>
        <fullName evidence="5">Phospholipase</fullName>
        <ecNumber evidence="5">3.1.4.4</ecNumber>
    </recommendedName>
</protein>
<dbReference type="AlphaFoldDB" id="A0A4V6DTG1"/>
<organism evidence="8 9">
    <name type="scientific">Elsinoe australis</name>
    <dbReference type="NCBI Taxonomy" id="40998"/>
    <lineage>
        <taxon>Eukaryota</taxon>
        <taxon>Fungi</taxon>
        <taxon>Dikarya</taxon>
        <taxon>Ascomycota</taxon>
        <taxon>Pezizomycotina</taxon>
        <taxon>Dothideomycetes</taxon>
        <taxon>Dothideomycetidae</taxon>
        <taxon>Myriangiales</taxon>
        <taxon>Elsinoaceae</taxon>
        <taxon>Elsinoe</taxon>
    </lineage>
</organism>
<feature type="compositionally biased region" description="Basic and acidic residues" evidence="6">
    <location>
        <begin position="587"/>
        <end position="602"/>
    </location>
</feature>
<comment type="similarity">
    <text evidence="5">Belongs to the phospholipase D family.</text>
</comment>
<reference evidence="8 9" key="1">
    <citation type="submission" date="2018-02" db="EMBL/GenBank/DDBJ databases">
        <title>Draft genome sequences of Elsinoe sp., causing black scab on jojoba.</title>
        <authorList>
            <person name="Stodart B."/>
            <person name="Jeffress S."/>
            <person name="Ash G."/>
            <person name="Arun Chinnappa K."/>
        </authorList>
    </citation>
    <scope>NUCLEOTIDE SEQUENCE [LARGE SCALE GENOMIC DNA]</scope>
    <source>
        <strain evidence="8 9">Hillstone_2</strain>
    </source>
</reference>
<dbReference type="GO" id="GO:0009395">
    <property type="term" value="P:phospholipid catabolic process"/>
    <property type="evidence" value="ECO:0007669"/>
    <property type="project" value="TreeGrafter"/>
</dbReference>
<feature type="domain" description="PLD phosphodiesterase" evidence="7">
    <location>
        <begin position="657"/>
        <end position="684"/>
    </location>
</feature>
<keyword evidence="4" id="KW-0443">Lipid metabolism</keyword>
<feature type="region of interest" description="Disordered" evidence="6">
    <location>
        <begin position="567"/>
        <end position="602"/>
    </location>
</feature>
<accession>A0A4V6DTG1</accession>
<dbReference type="PROSITE" id="PS50035">
    <property type="entry name" value="PLD"/>
    <property type="match status" value="2"/>
</dbReference>
<dbReference type="InterPro" id="IPR015679">
    <property type="entry name" value="PLipase_D_fam"/>
</dbReference>
<dbReference type="Proteomes" id="UP000308133">
    <property type="component" value="Unassembled WGS sequence"/>
</dbReference>
<evidence type="ECO:0000256" key="2">
    <source>
        <dbReference type="ARBA" id="ARBA00022801"/>
    </source>
</evidence>
<keyword evidence="3 5" id="KW-0442">Lipid degradation</keyword>
<dbReference type="PANTHER" id="PTHR18896">
    <property type="entry name" value="PHOSPHOLIPASE D"/>
    <property type="match status" value="1"/>
</dbReference>
<dbReference type="GO" id="GO:0035556">
    <property type="term" value="P:intracellular signal transduction"/>
    <property type="evidence" value="ECO:0007669"/>
    <property type="project" value="InterPro"/>
</dbReference>
<dbReference type="PIRSF" id="PIRSF009376">
    <property type="entry name" value="Phospholipase_D_euk"/>
    <property type="match status" value="1"/>
</dbReference>
<comment type="caution">
    <text evidence="8">The sequence shown here is derived from an EMBL/GenBank/DDBJ whole genome shotgun (WGS) entry which is preliminary data.</text>
</comment>
<dbReference type="SUPFAM" id="SSF56024">
    <property type="entry name" value="Phospholipase D/nuclease"/>
    <property type="match status" value="2"/>
</dbReference>
<dbReference type="GO" id="GO:0006654">
    <property type="term" value="P:phosphatidic acid biosynthetic process"/>
    <property type="evidence" value="ECO:0007669"/>
    <property type="project" value="InterPro"/>
</dbReference>
<evidence type="ECO:0000256" key="4">
    <source>
        <dbReference type="ARBA" id="ARBA00023098"/>
    </source>
</evidence>
<dbReference type="CDD" id="cd09141">
    <property type="entry name" value="PLDc_vPLD1_2_yPLD_like_2"/>
    <property type="match status" value="1"/>
</dbReference>
<dbReference type="InterPro" id="IPR016555">
    <property type="entry name" value="PLipase_D_euk"/>
</dbReference>
<feature type="region of interest" description="Disordered" evidence="6">
    <location>
        <begin position="1"/>
        <end position="33"/>
    </location>
</feature>
<feature type="region of interest" description="Disordered" evidence="6">
    <location>
        <begin position="374"/>
        <end position="393"/>
    </location>
</feature>
<dbReference type="EMBL" id="PTQR01000088">
    <property type="protein sequence ID" value="TKX20442.1"/>
    <property type="molecule type" value="Genomic_DNA"/>
</dbReference>
<evidence type="ECO:0000259" key="7">
    <source>
        <dbReference type="PROSITE" id="PS50035"/>
    </source>
</evidence>
<dbReference type="InterPro" id="IPR001736">
    <property type="entry name" value="PLipase_D/transphosphatidylase"/>
</dbReference>
<proteinExistence type="inferred from homology"/>
<dbReference type="PANTHER" id="PTHR18896:SF128">
    <property type="entry name" value="PHOSPHOLIPASE"/>
    <property type="match status" value="1"/>
</dbReference>
<keyword evidence="1" id="KW-0677">Repeat</keyword>
<comment type="catalytic activity">
    <reaction evidence="5">
        <text>a 1,2-diacyl-sn-glycero-3-phosphocholine + H2O = a 1,2-diacyl-sn-glycero-3-phosphate + choline + H(+)</text>
        <dbReference type="Rhea" id="RHEA:14445"/>
        <dbReference type="ChEBI" id="CHEBI:15354"/>
        <dbReference type="ChEBI" id="CHEBI:15377"/>
        <dbReference type="ChEBI" id="CHEBI:15378"/>
        <dbReference type="ChEBI" id="CHEBI:57643"/>
        <dbReference type="ChEBI" id="CHEBI:58608"/>
        <dbReference type="EC" id="3.1.4.4"/>
    </reaction>
</comment>
<evidence type="ECO:0000256" key="6">
    <source>
        <dbReference type="SAM" id="MobiDB-lite"/>
    </source>
</evidence>
<dbReference type="GO" id="GO:0004630">
    <property type="term" value="F:phospholipase D activity"/>
    <property type="evidence" value="ECO:0007669"/>
    <property type="project" value="UniProtKB-UniRule"/>
</dbReference>
<evidence type="ECO:0000313" key="9">
    <source>
        <dbReference type="Proteomes" id="UP000308133"/>
    </source>
</evidence>
<dbReference type="Gene3D" id="3.30.870.10">
    <property type="entry name" value="Endonuclease Chain A"/>
    <property type="match status" value="3"/>
</dbReference>
<dbReference type="CDD" id="cd09138">
    <property type="entry name" value="PLDc_vPLD1_2_yPLD_like_1"/>
    <property type="match status" value="1"/>
</dbReference>
<gene>
    <name evidence="8" type="ORF">C1H76_7252</name>
</gene>
<evidence type="ECO:0000256" key="3">
    <source>
        <dbReference type="ARBA" id="ARBA00022963"/>
    </source>
</evidence>
<dbReference type="Pfam" id="PF00614">
    <property type="entry name" value="PLDc"/>
    <property type="match status" value="2"/>
</dbReference>
<evidence type="ECO:0000256" key="5">
    <source>
        <dbReference type="PIRNR" id="PIRNR009376"/>
    </source>
</evidence>
<feature type="domain" description="PLD phosphodiesterase" evidence="7">
    <location>
        <begin position="223"/>
        <end position="250"/>
    </location>
</feature>
<keyword evidence="2 5" id="KW-0378">Hydrolase</keyword>